<dbReference type="PANTHER" id="PTHR12935:SF0">
    <property type="entry name" value="GAMMA-GLUTAMYLCYCLOTRANSFERASE"/>
    <property type="match status" value="1"/>
</dbReference>
<dbReference type="InterPro" id="IPR009288">
    <property type="entry name" value="AIG2-like_dom"/>
</dbReference>
<dbReference type="Pfam" id="PF06094">
    <property type="entry name" value="GGACT"/>
    <property type="match status" value="1"/>
</dbReference>
<reference evidence="6" key="1">
    <citation type="journal article" date="2020" name="Stud. Mycol.">
        <title>101 Dothideomycetes genomes: a test case for predicting lifestyles and emergence of pathogens.</title>
        <authorList>
            <person name="Haridas S."/>
            <person name="Albert R."/>
            <person name="Binder M."/>
            <person name="Bloem J."/>
            <person name="Labutti K."/>
            <person name="Salamov A."/>
            <person name="Andreopoulos B."/>
            <person name="Baker S."/>
            <person name="Barry K."/>
            <person name="Bills G."/>
            <person name="Bluhm B."/>
            <person name="Cannon C."/>
            <person name="Castanera R."/>
            <person name="Culley D."/>
            <person name="Daum C."/>
            <person name="Ezra D."/>
            <person name="Gonzalez J."/>
            <person name="Henrissat B."/>
            <person name="Kuo A."/>
            <person name="Liang C."/>
            <person name="Lipzen A."/>
            <person name="Lutzoni F."/>
            <person name="Magnuson J."/>
            <person name="Mondo S."/>
            <person name="Nolan M."/>
            <person name="Ohm R."/>
            <person name="Pangilinan J."/>
            <person name="Park H.-J."/>
            <person name="Ramirez L."/>
            <person name="Alfaro M."/>
            <person name="Sun H."/>
            <person name="Tritt A."/>
            <person name="Yoshinaga Y."/>
            <person name="Zwiers L.-H."/>
            <person name="Turgeon B."/>
            <person name="Goodwin S."/>
            <person name="Spatafora J."/>
            <person name="Crous P."/>
            <person name="Grigoriev I."/>
        </authorList>
    </citation>
    <scope>NUCLEOTIDE SEQUENCE</scope>
    <source>
        <strain evidence="6">CBS 119687</strain>
    </source>
</reference>
<feature type="non-terminal residue" evidence="6">
    <location>
        <position position="173"/>
    </location>
</feature>
<dbReference type="Gene3D" id="3.10.490.10">
    <property type="entry name" value="Gamma-glutamyl cyclotransferase-like"/>
    <property type="match status" value="1"/>
</dbReference>
<proteinExistence type="predicted"/>
<evidence type="ECO:0000256" key="3">
    <source>
        <dbReference type="PIRSR" id="PIRSR617939-1"/>
    </source>
</evidence>
<feature type="active site" description="Proton acceptor" evidence="3">
    <location>
        <position position="89"/>
    </location>
</feature>
<feature type="domain" description="Gamma-glutamylcyclotransferase AIG2-like" evidence="5">
    <location>
        <begin position="7"/>
        <end position="102"/>
    </location>
</feature>
<feature type="non-terminal residue" evidence="6">
    <location>
        <position position="1"/>
    </location>
</feature>
<evidence type="ECO:0000256" key="4">
    <source>
        <dbReference type="PIRSR" id="PIRSR617939-2"/>
    </source>
</evidence>
<evidence type="ECO:0000256" key="1">
    <source>
        <dbReference type="ARBA" id="ARBA00012346"/>
    </source>
</evidence>
<dbReference type="InterPro" id="IPR036568">
    <property type="entry name" value="GGCT-like_sf"/>
</dbReference>
<dbReference type="PANTHER" id="PTHR12935">
    <property type="entry name" value="GAMMA-GLUTAMYLCYCLOTRANSFERASE"/>
    <property type="match status" value="1"/>
</dbReference>
<sequence>PQPQTLYFAYGSNLSLLQMSTRCPQATYAGIARLENYKWIINTRGYANIVASTTSPLSSPAPSHPNESTVYGLAYHLPPSNESLLDAYEGVPTAYTKTYLPCAFWPSTLDEAVDTTRAPGEARRVMLVYIDRRRTGVGEAGGEYVGRVNRGVGDAVRLGVPAGWVEEVVRGFV</sequence>
<dbReference type="InterPro" id="IPR017939">
    <property type="entry name" value="G-Glutamylcylcotransferase"/>
</dbReference>
<dbReference type="SUPFAM" id="SSF110857">
    <property type="entry name" value="Gamma-glutamyl cyclotransferase-like"/>
    <property type="match status" value="1"/>
</dbReference>
<feature type="binding site" evidence="4">
    <location>
        <begin position="7"/>
        <end position="12"/>
    </location>
    <ligand>
        <name>substrate</name>
    </ligand>
</feature>
<evidence type="ECO:0000313" key="7">
    <source>
        <dbReference type="Proteomes" id="UP000799771"/>
    </source>
</evidence>
<dbReference type="Proteomes" id="UP000799771">
    <property type="component" value="Unassembled WGS sequence"/>
</dbReference>
<dbReference type="RefSeq" id="XP_033519553.1">
    <property type="nucleotide sequence ID" value="XM_033662748.1"/>
</dbReference>
<gene>
    <name evidence="6" type="ORF">P153DRAFT_253739</name>
</gene>
<name>A0A6A6A3J9_9PLEO</name>
<dbReference type="InterPro" id="IPR013024">
    <property type="entry name" value="GGCT-like"/>
</dbReference>
<dbReference type="GeneID" id="54403180"/>
<accession>A0A6A6A3J9</accession>
<protein>
    <recommendedName>
        <fullName evidence="1">gamma-glutamylcyclotransferase</fullName>
        <ecNumber evidence="1">4.3.2.9</ecNumber>
    </recommendedName>
</protein>
<organism evidence="6 7">
    <name type="scientific">Dothidotthia symphoricarpi CBS 119687</name>
    <dbReference type="NCBI Taxonomy" id="1392245"/>
    <lineage>
        <taxon>Eukaryota</taxon>
        <taxon>Fungi</taxon>
        <taxon>Dikarya</taxon>
        <taxon>Ascomycota</taxon>
        <taxon>Pezizomycotina</taxon>
        <taxon>Dothideomycetes</taxon>
        <taxon>Pleosporomycetidae</taxon>
        <taxon>Pleosporales</taxon>
        <taxon>Dothidotthiaceae</taxon>
        <taxon>Dothidotthia</taxon>
    </lineage>
</organism>
<dbReference type="AlphaFoldDB" id="A0A6A6A3J9"/>
<evidence type="ECO:0000256" key="2">
    <source>
        <dbReference type="ARBA" id="ARBA00023239"/>
    </source>
</evidence>
<dbReference type="GO" id="GO:0003839">
    <property type="term" value="F:gamma-glutamylcyclotransferase activity"/>
    <property type="evidence" value="ECO:0007669"/>
    <property type="project" value="UniProtKB-EC"/>
</dbReference>
<dbReference type="EC" id="4.3.2.9" evidence="1"/>
<keyword evidence="2" id="KW-0456">Lyase</keyword>
<evidence type="ECO:0000313" key="6">
    <source>
        <dbReference type="EMBL" id="KAF2125161.1"/>
    </source>
</evidence>
<dbReference type="EMBL" id="ML977517">
    <property type="protein sequence ID" value="KAF2125161.1"/>
    <property type="molecule type" value="Genomic_DNA"/>
</dbReference>
<dbReference type="OrthoDB" id="2924818at2759"/>
<dbReference type="CDD" id="cd06661">
    <property type="entry name" value="GGCT_like"/>
    <property type="match status" value="1"/>
</dbReference>
<keyword evidence="7" id="KW-1185">Reference proteome</keyword>
<evidence type="ECO:0000259" key="5">
    <source>
        <dbReference type="Pfam" id="PF06094"/>
    </source>
</evidence>